<dbReference type="EMBL" id="LR862148">
    <property type="protein sequence ID" value="CAD1830937.1"/>
    <property type="molecule type" value="Genomic_DNA"/>
</dbReference>
<protein>
    <submittedName>
        <fullName evidence="2">Uncharacterized protein</fullName>
    </submittedName>
</protein>
<evidence type="ECO:0000313" key="2">
    <source>
        <dbReference type="EMBL" id="CAD1830937.1"/>
    </source>
</evidence>
<dbReference type="Gene3D" id="3.40.50.720">
    <property type="entry name" value="NAD(P)-binding Rossmann-like Domain"/>
    <property type="match status" value="1"/>
</dbReference>
<name>A0A6V7PJF3_ANACO</name>
<accession>A0A6V7PJF3</accession>
<dbReference type="AlphaFoldDB" id="A0A6V7PJF3"/>
<evidence type="ECO:0000256" key="1">
    <source>
        <dbReference type="SAM" id="MobiDB-lite"/>
    </source>
</evidence>
<gene>
    <name evidence="2" type="ORF">CB5_LOCUS14148</name>
</gene>
<reference evidence="2" key="1">
    <citation type="submission" date="2020-07" db="EMBL/GenBank/DDBJ databases">
        <authorList>
            <person name="Lin J."/>
        </authorList>
    </citation>
    <scope>NUCLEOTIDE SEQUENCE</scope>
</reference>
<organism evidence="2">
    <name type="scientific">Ananas comosus var. bracteatus</name>
    <name type="common">red pineapple</name>
    <dbReference type="NCBI Taxonomy" id="296719"/>
    <lineage>
        <taxon>Eukaryota</taxon>
        <taxon>Viridiplantae</taxon>
        <taxon>Streptophyta</taxon>
        <taxon>Embryophyta</taxon>
        <taxon>Tracheophyta</taxon>
        <taxon>Spermatophyta</taxon>
        <taxon>Magnoliopsida</taxon>
        <taxon>Liliopsida</taxon>
        <taxon>Poales</taxon>
        <taxon>Bromeliaceae</taxon>
        <taxon>Bromelioideae</taxon>
        <taxon>Ananas</taxon>
    </lineage>
</organism>
<proteinExistence type="predicted"/>
<sequence>MSTATRSSTSPSPRRSTAGSSSTNSTSRTTTDSRAIKMLDLMINPTTICIPAYYNTGTIYSNFTDALPVVKYCSENNKQLIHFSTCEVCGMLLGAFPQRITLCYR</sequence>
<feature type="region of interest" description="Disordered" evidence="1">
    <location>
        <begin position="1"/>
        <end position="31"/>
    </location>
</feature>